<dbReference type="Gene3D" id="3.90.1300.10">
    <property type="entry name" value="Amidase signature (AS) domain"/>
    <property type="match status" value="1"/>
</dbReference>
<dbReference type="RefSeq" id="WP_311340948.1">
    <property type="nucleotide sequence ID" value="NZ_JAVRHS010000006.1"/>
</dbReference>
<comment type="caution">
    <text evidence="3">The sequence shown here is derived from an EMBL/GenBank/DDBJ whole genome shotgun (WGS) entry which is preliminary data.</text>
</comment>
<gene>
    <name evidence="3" type="ORF">RM533_08675</name>
</gene>
<evidence type="ECO:0000313" key="4">
    <source>
        <dbReference type="Proteomes" id="UP001259803"/>
    </source>
</evidence>
<sequence length="128" mass="13099">MPAALNRVFGSQPSAGRIPSRTPVSVHMASAGPIARDARDAALIIQVIGGRDPSAIAAPSPDLVSALDHGIDGVRIAWSPEWGAIPHTASRVIDRAHQAASLLSSAGASVDSAAITCPTRRRGGYSSE</sequence>
<name>A0ABU2ZIY3_9SPHN</name>
<dbReference type="PANTHER" id="PTHR11895">
    <property type="entry name" value="TRANSAMIDASE"/>
    <property type="match status" value="1"/>
</dbReference>
<evidence type="ECO:0000259" key="2">
    <source>
        <dbReference type="Pfam" id="PF01425"/>
    </source>
</evidence>
<protein>
    <submittedName>
        <fullName evidence="3">Amidase family protein</fullName>
    </submittedName>
</protein>
<dbReference type="InterPro" id="IPR036928">
    <property type="entry name" value="AS_sf"/>
</dbReference>
<reference evidence="3 4" key="1">
    <citation type="submission" date="2023-09" db="EMBL/GenBank/DDBJ databases">
        <authorList>
            <person name="Rey-Velasco X."/>
        </authorList>
    </citation>
    <scope>NUCLEOTIDE SEQUENCE [LARGE SCALE GENOMIC DNA]</scope>
    <source>
        <strain evidence="3 4">F390</strain>
    </source>
</reference>
<dbReference type="SUPFAM" id="SSF75304">
    <property type="entry name" value="Amidase signature (AS) enzymes"/>
    <property type="match status" value="1"/>
</dbReference>
<accession>A0ABU2ZIY3</accession>
<dbReference type="Proteomes" id="UP001259803">
    <property type="component" value="Unassembled WGS sequence"/>
</dbReference>
<organism evidence="3 4">
    <name type="scientific">Croceicoccus esteveae</name>
    <dbReference type="NCBI Taxonomy" id="3075597"/>
    <lineage>
        <taxon>Bacteria</taxon>
        <taxon>Pseudomonadati</taxon>
        <taxon>Pseudomonadota</taxon>
        <taxon>Alphaproteobacteria</taxon>
        <taxon>Sphingomonadales</taxon>
        <taxon>Erythrobacteraceae</taxon>
        <taxon>Croceicoccus</taxon>
    </lineage>
</organism>
<feature type="domain" description="Amidase" evidence="2">
    <location>
        <begin position="1"/>
        <end position="114"/>
    </location>
</feature>
<dbReference type="Pfam" id="PF01425">
    <property type="entry name" value="Amidase"/>
    <property type="match status" value="1"/>
</dbReference>
<dbReference type="EMBL" id="JAVRHS010000006">
    <property type="protein sequence ID" value="MDT0576259.1"/>
    <property type="molecule type" value="Genomic_DNA"/>
</dbReference>
<evidence type="ECO:0000256" key="1">
    <source>
        <dbReference type="ARBA" id="ARBA00009199"/>
    </source>
</evidence>
<dbReference type="PANTHER" id="PTHR11895:SF7">
    <property type="entry name" value="GLUTAMYL-TRNA(GLN) AMIDOTRANSFERASE SUBUNIT A, MITOCHONDRIAL"/>
    <property type="match status" value="1"/>
</dbReference>
<proteinExistence type="inferred from homology"/>
<comment type="similarity">
    <text evidence="1">Belongs to the amidase family.</text>
</comment>
<dbReference type="InterPro" id="IPR023631">
    <property type="entry name" value="Amidase_dom"/>
</dbReference>
<evidence type="ECO:0000313" key="3">
    <source>
        <dbReference type="EMBL" id="MDT0576259.1"/>
    </source>
</evidence>
<keyword evidence="4" id="KW-1185">Reference proteome</keyword>
<dbReference type="InterPro" id="IPR000120">
    <property type="entry name" value="Amidase"/>
</dbReference>